<evidence type="ECO:0000256" key="2">
    <source>
        <dbReference type="ARBA" id="ARBA00001585"/>
    </source>
</evidence>
<name>A0A9N8UWP2_9GLOM</name>
<keyword evidence="7" id="KW-0175">Coiled coil</keyword>
<dbReference type="InterPro" id="IPR043472">
    <property type="entry name" value="Macro_dom-like"/>
</dbReference>
<evidence type="ECO:0000313" key="10">
    <source>
        <dbReference type="EMBL" id="CAG8433696.1"/>
    </source>
</evidence>
<dbReference type="SUPFAM" id="SSF53187">
    <property type="entry name" value="Zn-dependent exopeptidases"/>
    <property type="match status" value="1"/>
</dbReference>
<reference evidence="10" key="1">
    <citation type="submission" date="2021-06" db="EMBL/GenBank/DDBJ databases">
        <authorList>
            <person name="Kallberg Y."/>
            <person name="Tangrot J."/>
            <person name="Rosling A."/>
        </authorList>
    </citation>
    <scope>NUCLEOTIDE SEQUENCE</scope>
    <source>
        <strain evidence="10">AZ414A</strain>
    </source>
</reference>
<protein>
    <submittedName>
        <fullName evidence="10">10412_t:CDS:1</fullName>
    </submittedName>
</protein>
<dbReference type="PANTHER" id="PTHR11963:SF23">
    <property type="entry name" value="CYTOSOL AMINOPEPTIDASE"/>
    <property type="match status" value="1"/>
</dbReference>
<proteinExistence type="inferred from homology"/>
<dbReference type="InterPro" id="IPR008283">
    <property type="entry name" value="Peptidase_M17_N"/>
</dbReference>
<dbReference type="Pfam" id="PF02789">
    <property type="entry name" value="Peptidase_M17_N"/>
    <property type="match status" value="1"/>
</dbReference>
<dbReference type="InterPro" id="IPR011356">
    <property type="entry name" value="Leucine_aapep/pepB"/>
</dbReference>
<evidence type="ECO:0000256" key="3">
    <source>
        <dbReference type="ARBA" id="ARBA00009528"/>
    </source>
</evidence>
<comment type="catalytic activity">
    <reaction evidence="1">
        <text>Release of an N-terminal amino acid, Xaa-|-Yaa-, in which Xaa is preferably Leu, but may be other amino acids including Pro although not Arg or Lys, and Yaa may be Pro. Amino acid amides and methyl esters are also readily hydrolyzed, but rates on arylamides are exceedingly low.</text>
        <dbReference type="EC" id="3.4.11.1"/>
    </reaction>
</comment>
<feature type="coiled-coil region" evidence="7">
    <location>
        <begin position="48"/>
        <end position="114"/>
    </location>
</feature>
<dbReference type="InterPro" id="IPR023042">
    <property type="entry name" value="Peptidase_M17_leu_NH2_pept"/>
</dbReference>
<dbReference type="PRINTS" id="PR00481">
    <property type="entry name" value="LAMNOPPTDASE"/>
</dbReference>
<evidence type="ECO:0000256" key="7">
    <source>
        <dbReference type="SAM" id="Coils"/>
    </source>
</evidence>
<dbReference type="PROSITE" id="PS00631">
    <property type="entry name" value="CYTOSOL_AP"/>
    <property type="match status" value="1"/>
</dbReference>
<keyword evidence="11" id="KW-1185">Reference proteome</keyword>
<comment type="similarity">
    <text evidence="3">Belongs to the peptidase M17 family.</text>
</comment>
<feature type="domain" description="Cytosol aminopeptidase" evidence="9">
    <location>
        <begin position="500"/>
        <end position="507"/>
    </location>
</feature>
<evidence type="ECO:0000256" key="6">
    <source>
        <dbReference type="ARBA" id="ARBA00022801"/>
    </source>
</evidence>
<gene>
    <name evidence="10" type="ORF">DEBURN_LOCUS539</name>
</gene>
<dbReference type="AlphaFoldDB" id="A0A9N8UWP2"/>
<evidence type="ECO:0000256" key="1">
    <source>
        <dbReference type="ARBA" id="ARBA00000135"/>
    </source>
</evidence>
<dbReference type="EMBL" id="CAJVPK010000018">
    <property type="protein sequence ID" value="CAG8433696.1"/>
    <property type="molecule type" value="Genomic_DNA"/>
</dbReference>
<dbReference type="Gene3D" id="3.40.630.10">
    <property type="entry name" value="Zn peptidases"/>
    <property type="match status" value="1"/>
</dbReference>
<feature type="region of interest" description="Disordered" evidence="8">
    <location>
        <begin position="617"/>
        <end position="638"/>
    </location>
</feature>
<dbReference type="CDD" id="cd00433">
    <property type="entry name" value="Peptidase_M17"/>
    <property type="match status" value="1"/>
</dbReference>
<organism evidence="10 11">
    <name type="scientific">Diversispora eburnea</name>
    <dbReference type="NCBI Taxonomy" id="1213867"/>
    <lineage>
        <taxon>Eukaryota</taxon>
        <taxon>Fungi</taxon>
        <taxon>Fungi incertae sedis</taxon>
        <taxon>Mucoromycota</taxon>
        <taxon>Glomeromycotina</taxon>
        <taxon>Glomeromycetes</taxon>
        <taxon>Diversisporales</taxon>
        <taxon>Diversisporaceae</taxon>
        <taxon>Diversispora</taxon>
    </lineage>
</organism>
<feature type="compositionally biased region" description="Basic and acidic residues" evidence="8">
    <location>
        <begin position="622"/>
        <end position="638"/>
    </location>
</feature>
<evidence type="ECO:0000313" key="11">
    <source>
        <dbReference type="Proteomes" id="UP000789706"/>
    </source>
</evidence>
<dbReference type="PANTHER" id="PTHR11963">
    <property type="entry name" value="LEUCINE AMINOPEPTIDASE-RELATED"/>
    <property type="match status" value="1"/>
</dbReference>
<evidence type="ECO:0000259" key="9">
    <source>
        <dbReference type="PROSITE" id="PS00631"/>
    </source>
</evidence>
<dbReference type="HAMAP" id="MF_00181">
    <property type="entry name" value="Cytosol_peptidase_M17"/>
    <property type="match status" value="1"/>
</dbReference>
<dbReference type="Gene3D" id="3.40.220.10">
    <property type="entry name" value="Leucine Aminopeptidase, subunit E, domain 1"/>
    <property type="match status" value="1"/>
</dbReference>
<evidence type="ECO:0000256" key="5">
    <source>
        <dbReference type="ARBA" id="ARBA00022670"/>
    </source>
</evidence>
<evidence type="ECO:0000256" key="8">
    <source>
        <dbReference type="SAM" id="MobiDB-lite"/>
    </source>
</evidence>
<dbReference type="OrthoDB" id="412814at2759"/>
<evidence type="ECO:0000256" key="4">
    <source>
        <dbReference type="ARBA" id="ARBA00022438"/>
    </source>
</evidence>
<dbReference type="Proteomes" id="UP000789706">
    <property type="component" value="Unassembled WGS sequence"/>
</dbReference>
<dbReference type="GO" id="GO:0006508">
    <property type="term" value="P:proteolysis"/>
    <property type="evidence" value="ECO:0007669"/>
    <property type="project" value="UniProtKB-KW"/>
</dbReference>
<dbReference type="InterPro" id="IPR000819">
    <property type="entry name" value="Peptidase_M17_C"/>
</dbReference>
<dbReference type="Pfam" id="PF00883">
    <property type="entry name" value="Peptidase_M17"/>
    <property type="match status" value="1"/>
</dbReference>
<dbReference type="GO" id="GO:0005737">
    <property type="term" value="C:cytoplasm"/>
    <property type="evidence" value="ECO:0007669"/>
    <property type="project" value="InterPro"/>
</dbReference>
<dbReference type="GO" id="GO:0070006">
    <property type="term" value="F:metalloaminopeptidase activity"/>
    <property type="evidence" value="ECO:0007669"/>
    <property type="project" value="InterPro"/>
</dbReference>
<keyword evidence="6" id="KW-0378">Hydrolase</keyword>
<dbReference type="SUPFAM" id="SSF52949">
    <property type="entry name" value="Macro domain-like"/>
    <property type="match status" value="1"/>
</dbReference>
<comment type="catalytic activity">
    <reaction evidence="2">
        <text>Release of N-terminal proline from a peptide.</text>
        <dbReference type="EC" id="3.4.11.5"/>
    </reaction>
</comment>
<comment type="caution">
    <text evidence="10">The sequence shown here is derived from an EMBL/GenBank/DDBJ whole genome shotgun (WGS) entry which is preliminary data.</text>
</comment>
<keyword evidence="5" id="KW-0645">Protease</keyword>
<sequence>MEADLRCNVVQCRKALNNEDIIVEICSRALSFWTYQTTQEACFQEIMYKSLEEKYTQLEKQVQGIMRDAQVEITTLTKDMELEKRKSHDLAEQLQEKGRQFSKLQSMYDKLKRRSLVPTIQQTINNTTTGIGNIGIGTRQSGVPIQRLYGDNLMSNNNRTQTWNSGNGQVVFGAYKDGSLTDSVSKLIPENLQKNIQEQLQFSGIKGKLGEIRLFYGIGGSEDIPKKIAVVGLGTNKNNNEEEFQALERARKAAAIGVRSLREIGAKNIGVDVMTHEHGAAEGATLGLYNFDSLKSEKNRKSPVNIEPIGVSLEESKSSIKEELTWNTGLIYAIAQNNARKLAETPANHMTPTHFVEEIKSLLKDISNVEVIVHDKEWVIENGMNSFLSVAKGSNEPLKFLEIHYKGGEEGKKPLALVGKGITFDSGGISLKPSAKMAEMKGDMGGAAAVSSAFYGIAKLGLPINVVATIPLCENMPSGRAIKPGDVVKAMNGKSIEIDNTDAEGRLILADALYYTSSTFKPHSLIDIATLTGAIFISLGEIYSAVFTNSKKLWRKLSNAGKITNDPFWRMPLNEGYIKSLKKSTVADLVNIGERGGGSCIAAIFLKEFVSGLTMTTEGENNNEKGEEKGEGSISIDKELGDADKEKKIRYAHIDMAGVMITSQDSGYDVKGMTGRPTRSIIEFARNISKDQDFQ</sequence>
<accession>A0A9N8UWP2</accession>
<keyword evidence="4" id="KW-0031">Aminopeptidase</keyword>
<dbReference type="GO" id="GO:0030145">
    <property type="term" value="F:manganese ion binding"/>
    <property type="evidence" value="ECO:0007669"/>
    <property type="project" value="InterPro"/>
</dbReference>